<comment type="subcellular location">
    <subcellularLocation>
        <location evidence="1">Cell membrane</location>
        <topology evidence="1">Multi-pass membrane protein</topology>
    </subcellularLocation>
</comment>
<sequence>MITWILIGGALSGAGVLLLGLILAPPATQPAAALAELDTRRNEGRMREDVRRLNPSEATMPPWVDLFSLRVTSLARRTGADLTFLTTDLAVVGRSLERHLAISLFTGLGAFMVPIIVVGLMQVMGAPLGWSVPLLLSLALGVAGLLVPTARLRRQAQDARRDFRHVVGSYLDLVAMSLSAGRGVPEALDAASSLSEDPAMLRIRNALDAARLRGDTPWEALGRLGTQLRIDELRDLSAALALVAEDGAKIRESLGARASSMRRRDLSDAEGKAGENSESMLVAQLIVAMGFIVFLVYPALTGIMGSL</sequence>
<evidence type="ECO:0000256" key="1">
    <source>
        <dbReference type="ARBA" id="ARBA00004651"/>
    </source>
</evidence>
<dbReference type="Pfam" id="PF00482">
    <property type="entry name" value="T2SSF"/>
    <property type="match status" value="1"/>
</dbReference>
<feature type="transmembrane region" description="Helical" evidence="6">
    <location>
        <begin position="281"/>
        <end position="300"/>
    </location>
</feature>
<dbReference type="Proteomes" id="UP000185736">
    <property type="component" value="Unassembled WGS sequence"/>
</dbReference>
<protein>
    <submittedName>
        <fullName evidence="8">Type II secretion protein F</fullName>
    </submittedName>
</protein>
<dbReference type="PANTHER" id="PTHR35007:SF1">
    <property type="entry name" value="PILUS ASSEMBLY PROTEIN"/>
    <property type="match status" value="1"/>
</dbReference>
<keyword evidence="3 6" id="KW-0812">Transmembrane</keyword>
<name>A0A1Q8I044_9ACTO</name>
<dbReference type="GO" id="GO:0005886">
    <property type="term" value="C:plasma membrane"/>
    <property type="evidence" value="ECO:0007669"/>
    <property type="project" value="UniProtKB-SubCell"/>
</dbReference>
<feature type="domain" description="Type II secretion system protein GspF" evidence="7">
    <location>
        <begin position="171"/>
        <end position="297"/>
    </location>
</feature>
<comment type="caution">
    <text evidence="8">The sequence shown here is derived from an EMBL/GenBank/DDBJ whole genome shotgun (WGS) entry which is preliminary data.</text>
</comment>
<keyword evidence="5 6" id="KW-0472">Membrane</keyword>
<gene>
    <name evidence="8" type="ORF">BKH32_08275</name>
</gene>
<dbReference type="RefSeq" id="WP_075249493.1">
    <property type="nucleotide sequence ID" value="NZ_MSGO01000036.1"/>
</dbReference>
<feature type="transmembrane region" description="Helical" evidence="6">
    <location>
        <begin position="130"/>
        <end position="150"/>
    </location>
</feature>
<reference evidence="8 9" key="1">
    <citation type="submission" date="2016-12" db="EMBL/GenBank/DDBJ databases">
        <title>Genomic comparison of strains in the 'Actinomyces naeslundii' group.</title>
        <authorList>
            <person name="Mughal S.R."/>
            <person name="Do T."/>
            <person name="Gilbert S.C."/>
            <person name="Witherden E.A."/>
            <person name="Didelot X."/>
            <person name="Beighton D."/>
        </authorList>
    </citation>
    <scope>NUCLEOTIDE SEQUENCE [LARGE SCALE GENOMIC DNA]</scope>
    <source>
        <strain evidence="8 9">S64C</strain>
    </source>
</reference>
<dbReference type="AlphaFoldDB" id="A0A1Q8I044"/>
<dbReference type="PANTHER" id="PTHR35007">
    <property type="entry name" value="INTEGRAL MEMBRANE PROTEIN-RELATED"/>
    <property type="match status" value="1"/>
</dbReference>
<evidence type="ECO:0000256" key="3">
    <source>
        <dbReference type="ARBA" id="ARBA00022692"/>
    </source>
</evidence>
<evidence type="ECO:0000256" key="6">
    <source>
        <dbReference type="SAM" id="Phobius"/>
    </source>
</evidence>
<keyword evidence="2" id="KW-1003">Cell membrane</keyword>
<evidence type="ECO:0000259" key="7">
    <source>
        <dbReference type="Pfam" id="PF00482"/>
    </source>
</evidence>
<evidence type="ECO:0000313" key="8">
    <source>
        <dbReference type="EMBL" id="OLL14464.1"/>
    </source>
</evidence>
<dbReference type="InterPro" id="IPR018076">
    <property type="entry name" value="T2SS_GspF_dom"/>
</dbReference>
<organism evidence="8 9">
    <name type="scientific">Actinomyces oris</name>
    <dbReference type="NCBI Taxonomy" id="544580"/>
    <lineage>
        <taxon>Bacteria</taxon>
        <taxon>Bacillati</taxon>
        <taxon>Actinomycetota</taxon>
        <taxon>Actinomycetes</taxon>
        <taxon>Actinomycetales</taxon>
        <taxon>Actinomycetaceae</taxon>
        <taxon>Actinomyces</taxon>
    </lineage>
</organism>
<keyword evidence="4 6" id="KW-1133">Transmembrane helix</keyword>
<feature type="transmembrane region" description="Helical" evidence="6">
    <location>
        <begin position="100"/>
        <end position="124"/>
    </location>
</feature>
<proteinExistence type="predicted"/>
<evidence type="ECO:0000256" key="4">
    <source>
        <dbReference type="ARBA" id="ARBA00022989"/>
    </source>
</evidence>
<dbReference type="EMBL" id="MSGO01000036">
    <property type="protein sequence ID" value="OLL14464.1"/>
    <property type="molecule type" value="Genomic_DNA"/>
</dbReference>
<evidence type="ECO:0000256" key="2">
    <source>
        <dbReference type="ARBA" id="ARBA00022475"/>
    </source>
</evidence>
<evidence type="ECO:0000313" key="9">
    <source>
        <dbReference type="Proteomes" id="UP000185736"/>
    </source>
</evidence>
<accession>A0A1Q8I044</accession>
<evidence type="ECO:0000256" key="5">
    <source>
        <dbReference type="ARBA" id="ARBA00023136"/>
    </source>
</evidence>